<dbReference type="InterPro" id="IPR009003">
    <property type="entry name" value="Peptidase_S1_PA"/>
</dbReference>
<dbReference type="RefSeq" id="WP_127701563.1">
    <property type="nucleotide sequence ID" value="NZ_CP120366.1"/>
</dbReference>
<reference evidence="1 2" key="1">
    <citation type="submission" date="2023-03" db="EMBL/GenBank/DDBJ databases">
        <authorList>
            <person name="Menendez E."/>
            <person name="Kaur S."/>
            <person name="Flores-Felix J.D."/>
            <person name="diCenzo G.C."/>
            <person name="Peix A."/>
            <person name="Velazquez E."/>
        </authorList>
    </citation>
    <scope>NUCLEOTIDE SEQUENCE [LARGE SCALE GENOMIC DNA]</scope>
    <source>
        <strain evidence="1 2">CCBAU 71714</strain>
        <plasmid evidence="1 2">pSkuCCBAU71714a</plasmid>
    </source>
</reference>
<sequence>MASSSPFVLIARAFKIKIQPSLVAIYAPYSNRPNIVEQVGTGFLVKHNGRAVVITAMHTLYGSSGAEDPGEKSFHWDGQLHCVDAVARVIAQEKDYDIAAFYADELATKPQLNETSIVWRDPLPPYITIGGYLAKDFKRSGDTLAPKPSIHTDQRMKPAKNLELVTKLVEVKGLNASDDLGLVAVRYTKRRNKNSFTGVRIPAAPKPSGLSGGPMISTLTLFGPEPAIVGVFAAQGYGQGAGANAKVIRQLLSAL</sequence>
<dbReference type="EMBL" id="CP120366">
    <property type="protein sequence ID" value="WHS96620.1"/>
    <property type="molecule type" value="Genomic_DNA"/>
</dbReference>
<dbReference type="SUPFAM" id="SSF50494">
    <property type="entry name" value="Trypsin-like serine proteases"/>
    <property type="match status" value="1"/>
</dbReference>
<keyword evidence="1" id="KW-0614">Plasmid</keyword>
<evidence type="ECO:0000313" key="2">
    <source>
        <dbReference type="Proteomes" id="UP001233264"/>
    </source>
</evidence>
<dbReference type="Proteomes" id="UP001233264">
    <property type="component" value="Plasmid pSkuCCBAU71714a"/>
</dbReference>
<keyword evidence="2" id="KW-1185">Reference proteome</keyword>
<geneLocation type="plasmid" evidence="1 2">
    <name>pSkuCCBAU71714a</name>
</geneLocation>
<proteinExistence type="predicted"/>
<organism evidence="1 2">
    <name type="scientific">Sinorhizobium kummerowiae</name>
    <dbReference type="NCBI Taxonomy" id="158892"/>
    <lineage>
        <taxon>Bacteria</taxon>
        <taxon>Pseudomonadati</taxon>
        <taxon>Pseudomonadota</taxon>
        <taxon>Alphaproteobacteria</taxon>
        <taxon>Hyphomicrobiales</taxon>
        <taxon>Rhizobiaceae</taxon>
        <taxon>Sinorhizobium/Ensifer group</taxon>
        <taxon>Sinorhizobium</taxon>
    </lineage>
</organism>
<gene>
    <name evidence="1" type="ORF">PZL22_005556</name>
</gene>
<evidence type="ECO:0008006" key="3">
    <source>
        <dbReference type="Google" id="ProtNLM"/>
    </source>
</evidence>
<evidence type="ECO:0000313" key="1">
    <source>
        <dbReference type="EMBL" id="WHS96620.1"/>
    </source>
</evidence>
<protein>
    <recommendedName>
        <fullName evidence="3">Serine protease</fullName>
    </recommendedName>
</protein>
<name>A0ABY8TFK2_9HYPH</name>
<accession>A0ABY8TFK2</accession>